<dbReference type="AlphaFoldDB" id="A0A6A4Z446"/>
<protein>
    <recommendedName>
        <fullName evidence="1">MULE transposase domain-containing protein</fullName>
    </recommendedName>
</protein>
<evidence type="ECO:0000313" key="2">
    <source>
        <dbReference type="EMBL" id="KAF0708060.1"/>
    </source>
</evidence>
<dbReference type="EMBL" id="VJMI01019161">
    <property type="protein sequence ID" value="KAF0708060.1"/>
    <property type="molecule type" value="Genomic_DNA"/>
</dbReference>
<dbReference type="InterPro" id="IPR018289">
    <property type="entry name" value="MULE_transposase_dom"/>
</dbReference>
<evidence type="ECO:0000259" key="1">
    <source>
        <dbReference type="Pfam" id="PF10551"/>
    </source>
</evidence>
<comment type="caution">
    <text evidence="2">The sequence shown here is derived from an EMBL/GenBank/DDBJ whole genome shotgun (WGS) entry which is preliminary data.</text>
</comment>
<dbReference type="Pfam" id="PF10551">
    <property type="entry name" value="MULE"/>
    <property type="match status" value="1"/>
</dbReference>
<organism evidence="2 3">
    <name type="scientific">Aphanomyces astaci</name>
    <name type="common">Crayfish plague agent</name>
    <dbReference type="NCBI Taxonomy" id="112090"/>
    <lineage>
        <taxon>Eukaryota</taxon>
        <taxon>Sar</taxon>
        <taxon>Stramenopiles</taxon>
        <taxon>Oomycota</taxon>
        <taxon>Saprolegniomycetes</taxon>
        <taxon>Saprolegniales</taxon>
        <taxon>Verrucalvaceae</taxon>
        <taxon>Aphanomyces</taxon>
    </lineage>
</organism>
<gene>
    <name evidence="2" type="ORF">AaE_013368</name>
</gene>
<name>A0A6A4Z446_APHAT</name>
<proteinExistence type="predicted"/>
<accession>A0A6A4Z446</accession>
<reference evidence="2 3" key="1">
    <citation type="submission" date="2019-06" db="EMBL/GenBank/DDBJ databases">
        <title>Genomics analysis of Aphanomyces spp. identifies a new class of oomycete effector associated with host adaptation.</title>
        <authorList>
            <person name="Gaulin E."/>
        </authorList>
    </citation>
    <scope>NUCLEOTIDE SEQUENCE [LARGE SCALE GENOMIC DNA]</scope>
    <source>
        <strain evidence="2 3">E</strain>
    </source>
</reference>
<dbReference type="VEuPathDB" id="FungiDB:H257_16054"/>
<evidence type="ECO:0000313" key="3">
    <source>
        <dbReference type="Proteomes" id="UP000469452"/>
    </source>
</evidence>
<dbReference type="Proteomes" id="UP000469452">
    <property type="component" value="Unassembled WGS sequence"/>
</dbReference>
<feature type="domain" description="MULE transposase" evidence="1">
    <location>
        <begin position="10"/>
        <end position="95"/>
    </location>
</feature>
<sequence>MHRDPSSFVFRWDATYKINALAYPVLFCGITDPSRKFHPVVFFLIGRKSTDEYEWAMKQLMAVYEAVVGSCLQLHYVMADAALVPVGALKTLQPQLGIKEVLMCFYYCVACVNKRLGVVLTSVKALVAHYLFKMHFSRSVGECQLHWNEAKSARTACDALEGKGFVRYFEGQWVNGECCHWQVYHTPGGFLTTNNPCELFNKHFKGIYTQRTVHGLCATFPLLGSITSNIPPSKHSPLHCGFCSARNCNKDSDFGDERSP</sequence>